<organism evidence="1 2">
    <name type="scientific">Flavobacterium nackdongense</name>
    <dbReference type="NCBI Taxonomy" id="2547394"/>
    <lineage>
        <taxon>Bacteria</taxon>
        <taxon>Pseudomonadati</taxon>
        <taxon>Bacteroidota</taxon>
        <taxon>Flavobacteriia</taxon>
        <taxon>Flavobacteriales</taxon>
        <taxon>Flavobacteriaceae</taxon>
        <taxon>Flavobacterium</taxon>
    </lineage>
</organism>
<evidence type="ECO:0000313" key="2">
    <source>
        <dbReference type="Proteomes" id="UP000291124"/>
    </source>
</evidence>
<sequence>MHNNSFFKTLLFFVSVVLFVSCDKEYSAVGDALIGENNFDLVKYNSAVAAHNEKITAIQSNGLQVNALGIYDNPAFGKTTANFATQLTLASVNPTIGLNPVIDSVMIDVPYFSTVLSTDVSGNRTYELDSIYGASLAKIKLSVYESGRYMGTQSGTPQTFYTNQNTEFDNLKIGNRLNDDANTAQNDAFFFNPRENRFKSTTSAGTEVITRTAPSMRMRLNTAFFKDKIINAPAGSLTTNDVFINYFKGLYFKVEQSGADKGSLAMINFAKGTITVKYKEETSATDKTLIDKSIVLNLSGSTASLLEQSNTNADYGTATANPNRVLGDEKLYVKGGEGSLAVIDLFEKKDLIGYDKNGNLTGPNGVSDELDNIRKEGWLINEASLVFNIDATAMKDSFEPQRIYLYDYTNSRPIIDYFLDGTTATKPKKSRLVFDGNLNYSSDTKRGSNYKVRITNHIRNLVKYADSTNIKLGVAVTESIDIANSYSLKTPSIWIAQAPKSSVMNPLGTILYGGRSSSNPTDKNLLKLEIYYTKPK</sequence>
<dbReference type="Pfam" id="PF14092">
    <property type="entry name" value="DUF4270"/>
    <property type="match status" value="1"/>
</dbReference>
<dbReference type="OrthoDB" id="1466062at2"/>
<reference evidence="2" key="1">
    <citation type="submission" date="2019-03" db="EMBL/GenBank/DDBJ databases">
        <title>Flavobacterium sp.</title>
        <authorList>
            <person name="Kim H."/>
        </authorList>
    </citation>
    <scope>NUCLEOTIDE SEQUENCE [LARGE SCALE GENOMIC DNA]</scope>
    <source>
        <strain evidence="2">GS13</strain>
    </source>
</reference>
<protein>
    <submittedName>
        <fullName evidence="1">DUF4270 domain-containing protein</fullName>
    </submittedName>
</protein>
<dbReference type="InterPro" id="IPR025366">
    <property type="entry name" value="DUF4270"/>
</dbReference>
<gene>
    <name evidence="1" type="ORF">E1750_10205</name>
</gene>
<dbReference type="Proteomes" id="UP000291124">
    <property type="component" value="Chromosome"/>
</dbReference>
<dbReference type="RefSeq" id="WP_133276675.1">
    <property type="nucleotide sequence ID" value="NZ_CP037933.1"/>
</dbReference>
<name>A0A4P6Y8L7_9FLAO</name>
<keyword evidence="2" id="KW-1185">Reference proteome</keyword>
<proteinExistence type="predicted"/>
<accession>A0A4P6Y8L7</accession>
<dbReference type="KEGG" id="fnk:E1750_10205"/>
<dbReference type="EMBL" id="CP037933">
    <property type="protein sequence ID" value="QBN19156.1"/>
    <property type="molecule type" value="Genomic_DNA"/>
</dbReference>
<evidence type="ECO:0000313" key="1">
    <source>
        <dbReference type="EMBL" id="QBN19156.1"/>
    </source>
</evidence>
<dbReference type="AlphaFoldDB" id="A0A4P6Y8L7"/>